<dbReference type="EMBL" id="CP000444">
    <property type="protein sequence ID" value="ABI41169.1"/>
    <property type="molecule type" value="Genomic_DNA"/>
</dbReference>
<dbReference type="KEGG" id="shm:Shewmr7_0163"/>
<dbReference type="Gene3D" id="2.40.160.20">
    <property type="match status" value="1"/>
</dbReference>
<gene>
    <name evidence="1" type="ordered locus">Shewmr7_0163</name>
</gene>
<dbReference type="SUPFAM" id="SSF56925">
    <property type="entry name" value="OMPA-like"/>
    <property type="match status" value="1"/>
</dbReference>
<proteinExistence type="predicted"/>
<dbReference type="InterPro" id="IPR011250">
    <property type="entry name" value="OMP/PagP_B-barrel"/>
</dbReference>
<evidence type="ECO:0000313" key="1">
    <source>
        <dbReference type="EMBL" id="ABI41169.1"/>
    </source>
</evidence>
<evidence type="ECO:0008006" key="2">
    <source>
        <dbReference type="Google" id="ProtNLM"/>
    </source>
</evidence>
<organism evidence="1">
    <name type="scientific">Shewanella sp. (strain MR-7)</name>
    <dbReference type="NCBI Taxonomy" id="60481"/>
    <lineage>
        <taxon>Bacteria</taxon>
        <taxon>Pseudomonadati</taxon>
        <taxon>Pseudomonadota</taxon>
        <taxon>Gammaproteobacteria</taxon>
        <taxon>Alteromonadales</taxon>
        <taxon>Shewanellaceae</taxon>
        <taxon>Shewanella</taxon>
    </lineage>
</organism>
<dbReference type="HOGENOM" id="CLU_1884370_0_0_6"/>
<name>Q0I0D6_SHESR</name>
<accession>Q0I0D6</accession>
<protein>
    <recommendedName>
        <fullName evidence="2">Outer membrane protein beta-barrel domain-containing protein</fullName>
    </recommendedName>
</protein>
<dbReference type="AlphaFoldDB" id="Q0I0D6"/>
<reference evidence="1" key="1">
    <citation type="submission" date="2006-08" db="EMBL/GenBank/DDBJ databases">
        <title>Complete sequence of Chromosome1 of Shewanella sp. MR-7.</title>
        <authorList>
            <consortium name="US DOE Joint Genome Institute"/>
            <person name="Copeland A."/>
            <person name="Lucas S."/>
            <person name="Lapidus A."/>
            <person name="Barry K."/>
            <person name="Detter J.C."/>
            <person name="Glavina del Rio T."/>
            <person name="Hammon N."/>
            <person name="Israni S."/>
            <person name="Dalin E."/>
            <person name="Tice H."/>
            <person name="Pitluck S."/>
            <person name="Kiss H."/>
            <person name="Brettin T."/>
            <person name="Bruce D."/>
            <person name="Han C."/>
            <person name="Tapia R."/>
            <person name="Gilna P."/>
            <person name="Schmutz J."/>
            <person name="Larimer F."/>
            <person name="Land M."/>
            <person name="Hauser L."/>
            <person name="Kyrpides N."/>
            <person name="Mikhailova N."/>
            <person name="Nealson K."/>
            <person name="Konstantinidis K."/>
            <person name="Klappenbach J."/>
            <person name="Tiedje J."/>
            <person name="Richardson P."/>
        </authorList>
    </citation>
    <scope>NUCLEOTIDE SEQUENCE</scope>
    <source>
        <strain evidence="1">MR-7</strain>
    </source>
</reference>
<sequence>MISKYKGLNDDSLAFYFGFTSFRANITCGSFESKPIFPYFTTAISCPDANGGGGGLQHQGWRFEVPVGLFHWQADISSTMGNITIKTDLDGTDWYAGVRFSYQFSDAWSVGLGYQYIDIEPNDLLSYQLNLRYQF</sequence>